<accession>A0A8J6NCZ8</accession>
<dbReference type="Pfam" id="PF02607">
    <property type="entry name" value="B12-binding_2"/>
    <property type="match status" value="1"/>
</dbReference>
<dbReference type="InterPro" id="IPR036724">
    <property type="entry name" value="Cobalamin-bd_sf"/>
</dbReference>
<dbReference type="InterPro" id="IPR006158">
    <property type="entry name" value="Cobalamin-bd"/>
</dbReference>
<dbReference type="GO" id="GO:0031419">
    <property type="term" value="F:cobalamin binding"/>
    <property type="evidence" value="ECO:0007669"/>
    <property type="project" value="InterPro"/>
</dbReference>
<dbReference type="EMBL" id="JACNJZ010000073">
    <property type="protein sequence ID" value="MBC8317140.1"/>
    <property type="molecule type" value="Genomic_DNA"/>
</dbReference>
<evidence type="ECO:0000313" key="4">
    <source>
        <dbReference type="Proteomes" id="UP000614424"/>
    </source>
</evidence>
<gene>
    <name evidence="3" type="ORF">H8E41_04485</name>
</gene>
<feature type="compositionally biased region" description="Polar residues" evidence="1">
    <location>
        <begin position="1"/>
        <end position="12"/>
    </location>
</feature>
<dbReference type="Gene3D" id="1.10.1240.10">
    <property type="entry name" value="Methionine synthase domain"/>
    <property type="match status" value="1"/>
</dbReference>
<dbReference type="SUPFAM" id="SSF52242">
    <property type="entry name" value="Cobalamin (vitamin B12)-binding domain"/>
    <property type="match status" value="1"/>
</dbReference>
<protein>
    <submittedName>
        <fullName evidence="3">Cobalamin B12-binding domain-containing protein</fullName>
    </submittedName>
</protein>
<comment type="caution">
    <text evidence="3">The sequence shown here is derived from an EMBL/GenBank/DDBJ whole genome shotgun (WGS) entry which is preliminary data.</text>
</comment>
<name>A0A8J6NCZ8_9BACT</name>
<feature type="region of interest" description="Disordered" evidence="1">
    <location>
        <begin position="1"/>
        <end position="39"/>
    </location>
</feature>
<evidence type="ECO:0000256" key="1">
    <source>
        <dbReference type="SAM" id="MobiDB-lite"/>
    </source>
</evidence>
<dbReference type="Proteomes" id="UP000614424">
    <property type="component" value="Unassembled WGS sequence"/>
</dbReference>
<dbReference type="InterPro" id="IPR036594">
    <property type="entry name" value="Meth_synthase_dom"/>
</dbReference>
<evidence type="ECO:0000313" key="3">
    <source>
        <dbReference type="EMBL" id="MBC8317140.1"/>
    </source>
</evidence>
<reference evidence="3 4" key="1">
    <citation type="submission" date="2020-08" db="EMBL/GenBank/DDBJ databases">
        <title>Bridging the membrane lipid divide: bacteria of the FCB group superphylum have the potential to synthesize archaeal ether lipids.</title>
        <authorList>
            <person name="Villanueva L."/>
            <person name="Von Meijenfeldt F.A.B."/>
            <person name="Westbye A.B."/>
            <person name="Yadav S."/>
            <person name="Hopmans E.C."/>
            <person name="Dutilh B.E."/>
            <person name="Sinninghe Damste J.S."/>
        </authorList>
    </citation>
    <scope>NUCLEOTIDE SEQUENCE [LARGE SCALE GENOMIC DNA]</scope>
    <source>
        <strain evidence="3">NIOZ-UU47</strain>
    </source>
</reference>
<dbReference type="InterPro" id="IPR003759">
    <property type="entry name" value="Cbl-bd_cap"/>
</dbReference>
<dbReference type="PROSITE" id="PS51332">
    <property type="entry name" value="B12_BINDING"/>
    <property type="match status" value="1"/>
</dbReference>
<dbReference type="GO" id="GO:0046872">
    <property type="term" value="F:metal ion binding"/>
    <property type="evidence" value="ECO:0007669"/>
    <property type="project" value="InterPro"/>
</dbReference>
<organism evidence="3 4">
    <name type="scientific">Candidatus Desulfobia pelagia</name>
    <dbReference type="NCBI Taxonomy" id="2841692"/>
    <lineage>
        <taxon>Bacteria</taxon>
        <taxon>Pseudomonadati</taxon>
        <taxon>Thermodesulfobacteriota</taxon>
        <taxon>Desulfobulbia</taxon>
        <taxon>Desulfobulbales</taxon>
        <taxon>Desulfobulbaceae</taxon>
        <taxon>Candidatus Desulfobia</taxon>
    </lineage>
</organism>
<sequence>MNSPLGRQQLLQNIKDGKETETSPSSTSEKQKTDTTLESSITPLVSAAETLDARQLRNGSRRALLELSIDKAVYRVFIPAMIKMGELYLAARINVSGEHFISSMIEQSLHNCIDQACQAASIKATTSVLCGCFPGDEHKIGLLSVAYGLTRAGYDVTFLGSALPLDSLKLAIQQLQPTSIWLSVTNTKIYKK</sequence>
<evidence type="ECO:0000259" key="2">
    <source>
        <dbReference type="PROSITE" id="PS51332"/>
    </source>
</evidence>
<dbReference type="Gene3D" id="3.40.50.280">
    <property type="entry name" value="Cobalamin-binding domain"/>
    <property type="match status" value="1"/>
</dbReference>
<proteinExistence type="predicted"/>
<feature type="domain" description="B12-binding" evidence="2">
    <location>
        <begin position="125"/>
        <end position="192"/>
    </location>
</feature>
<dbReference type="AlphaFoldDB" id="A0A8J6NCZ8"/>